<dbReference type="Gene3D" id="2.60.120.10">
    <property type="entry name" value="Jelly Rolls"/>
    <property type="match status" value="1"/>
</dbReference>
<accession>A0AAN7BHL2</accession>
<reference evidence="3" key="1">
    <citation type="journal article" date="2023" name="Mol. Phylogenet. Evol.">
        <title>Genome-scale phylogeny and comparative genomics of the fungal order Sordariales.</title>
        <authorList>
            <person name="Hensen N."/>
            <person name="Bonometti L."/>
            <person name="Westerberg I."/>
            <person name="Brannstrom I.O."/>
            <person name="Guillou S."/>
            <person name="Cros-Aarteil S."/>
            <person name="Calhoun S."/>
            <person name="Haridas S."/>
            <person name="Kuo A."/>
            <person name="Mondo S."/>
            <person name="Pangilinan J."/>
            <person name="Riley R."/>
            <person name="LaButti K."/>
            <person name="Andreopoulos B."/>
            <person name="Lipzen A."/>
            <person name="Chen C."/>
            <person name="Yan M."/>
            <person name="Daum C."/>
            <person name="Ng V."/>
            <person name="Clum A."/>
            <person name="Steindorff A."/>
            <person name="Ohm R.A."/>
            <person name="Martin F."/>
            <person name="Silar P."/>
            <person name="Natvig D.O."/>
            <person name="Lalanne C."/>
            <person name="Gautier V."/>
            <person name="Ament-Velasquez S.L."/>
            <person name="Kruys A."/>
            <person name="Hutchinson M.I."/>
            <person name="Powell A.J."/>
            <person name="Barry K."/>
            <person name="Miller A.N."/>
            <person name="Grigoriev I.V."/>
            <person name="Debuchy R."/>
            <person name="Gladieux P."/>
            <person name="Hiltunen Thoren M."/>
            <person name="Johannesson H."/>
        </authorList>
    </citation>
    <scope>NUCLEOTIDE SEQUENCE</scope>
    <source>
        <strain evidence="3">CBS 990.96</strain>
    </source>
</reference>
<keyword evidence="4" id="KW-1185">Reference proteome</keyword>
<dbReference type="PANTHER" id="PTHR33387:SF3">
    <property type="entry name" value="DUF985 DOMAIN-CONTAINING PROTEIN"/>
    <property type="match status" value="1"/>
</dbReference>
<evidence type="ECO:0000259" key="2">
    <source>
        <dbReference type="Pfam" id="PF06172"/>
    </source>
</evidence>
<feature type="signal peptide" evidence="1">
    <location>
        <begin position="1"/>
        <end position="20"/>
    </location>
</feature>
<dbReference type="InterPro" id="IPR009327">
    <property type="entry name" value="Cupin_DUF985"/>
</dbReference>
<dbReference type="Pfam" id="PF06172">
    <property type="entry name" value="Cupin_5"/>
    <property type="match status" value="1"/>
</dbReference>
<dbReference type="InterPro" id="IPR014710">
    <property type="entry name" value="RmlC-like_jellyroll"/>
</dbReference>
<feature type="domain" description="DUF985" evidence="2">
    <location>
        <begin position="38"/>
        <end position="169"/>
    </location>
</feature>
<dbReference type="PANTHER" id="PTHR33387">
    <property type="entry name" value="RMLC-LIKE JELLY ROLL FOLD PROTEIN"/>
    <property type="match status" value="1"/>
</dbReference>
<organism evidence="3 4">
    <name type="scientific">Podospora fimiseda</name>
    <dbReference type="NCBI Taxonomy" id="252190"/>
    <lineage>
        <taxon>Eukaryota</taxon>
        <taxon>Fungi</taxon>
        <taxon>Dikarya</taxon>
        <taxon>Ascomycota</taxon>
        <taxon>Pezizomycotina</taxon>
        <taxon>Sordariomycetes</taxon>
        <taxon>Sordariomycetidae</taxon>
        <taxon>Sordariales</taxon>
        <taxon>Podosporaceae</taxon>
        <taxon>Podospora</taxon>
    </lineage>
</organism>
<dbReference type="Proteomes" id="UP001301958">
    <property type="component" value="Unassembled WGS sequence"/>
</dbReference>
<comment type="caution">
    <text evidence="3">The sequence shown here is derived from an EMBL/GenBank/DDBJ whole genome shotgun (WGS) entry which is preliminary data.</text>
</comment>
<protein>
    <submittedName>
        <fullName evidence="3">RmlC-like cupin domain-containing protein</fullName>
    </submittedName>
</protein>
<sequence>MARITSIFALLLSILSLALAGSNHGTPTGKPIEKRTAKEVIKQLGLTQNPEKGYFVETYRDSFLYNGNRSINTAIYYLVEGKVGNSLWHRIDAPEIWHYYAGAPLTLSLSWNNGTGVRKYTLGPNIFEKNTSPQIVIKTWEWQRVKSLGDWTLVGTTVSPGFDPAGYEIADESFNPS</sequence>
<feature type="chain" id="PRO_5042997969" evidence="1">
    <location>
        <begin position="21"/>
        <end position="177"/>
    </location>
</feature>
<evidence type="ECO:0000256" key="1">
    <source>
        <dbReference type="SAM" id="SignalP"/>
    </source>
</evidence>
<gene>
    <name evidence="3" type="ORF">QBC38DRAFT_51771</name>
</gene>
<evidence type="ECO:0000313" key="4">
    <source>
        <dbReference type="Proteomes" id="UP001301958"/>
    </source>
</evidence>
<dbReference type="InterPro" id="IPR011051">
    <property type="entry name" value="RmlC_Cupin_sf"/>
</dbReference>
<reference evidence="3" key="2">
    <citation type="submission" date="2023-05" db="EMBL/GenBank/DDBJ databases">
        <authorList>
            <consortium name="Lawrence Berkeley National Laboratory"/>
            <person name="Steindorff A."/>
            <person name="Hensen N."/>
            <person name="Bonometti L."/>
            <person name="Westerberg I."/>
            <person name="Brannstrom I.O."/>
            <person name="Guillou S."/>
            <person name="Cros-Aarteil S."/>
            <person name="Calhoun S."/>
            <person name="Haridas S."/>
            <person name="Kuo A."/>
            <person name="Mondo S."/>
            <person name="Pangilinan J."/>
            <person name="Riley R."/>
            <person name="Labutti K."/>
            <person name="Andreopoulos B."/>
            <person name="Lipzen A."/>
            <person name="Chen C."/>
            <person name="Yanf M."/>
            <person name="Daum C."/>
            <person name="Ng V."/>
            <person name="Clum A."/>
            <person name="Ohm R."/>
            <person name="Martin F."/>
            <person name="Silar P."/>
            <person name="Natvig D."/>
            <person name="Lalanne C."/>
            <person name="Gautier V."/>
            <person name="Ament-Velasquez S.L."/>
            <person name="Kruys A."/>
            <person name="Hutchinson M.I."/>
            <person name="Powell A.J."/>
            <person name="Barry K."/>
            <person name="Miller A.N."/>
            <person name="Grigoriev I.V."/>
            <person name="Debuchy R."/>
            <person name="Gladieux P."/>
            <person name="Thoren M.H."/>
            <person name="Johannesson H."/>
        </authorList>
    </citation>
    <scope>NUCLEOTIDE SEQUENCE</scope>
    <source>
        <strain evidence="3">CBS 990.96</strain>
    </source>
</reference>
<dbReference type="EMBL" id="MU865427">
    <property type="protein sequence ID" value="KAK4223423.1"/>
    <property type="molecule type" value="Genomic_DNA"/>
</dbReference>
<dbReference type="InterPro" id="IPR039935">
    <property type="entry name" value="YML079W-like"/>
</dbReference>
<name>A0AAN7BHL2_9PEZI</name>
<proteinExistence type="predicted"/>
<dbReference type="SUPFAM" id="SSF51182">
    <property type="entry name" value="RmlC-like cupins"/>
    <property type="match status" value="1"/>
</dbReference>
<dbReference type="AlphaFoldDB" id="A0AAN7BHL2"/>
<dbReference type="CDD" id="cd06121">
    <property type="entry name" value="cupin_YML079wp"/>
    <property type="match status" value="1"/>
</dbReference>
<evidence type="ECO:0000313" key="3">
    <source>
        <dbReference type="EMBL" id="KAK4223423.1"/>
    </source>
</evidence>
<keyword evidence="1" id="KW-0732">Signal</keyword>